<keyword evidence="3" id="KW-1185">Reference proteome</keyword>
<dbReference type="AlphaFoldDB" id="A0A4D6LP54"/>
<evidence type="ECO:0000313" key="3">
    <source>
        <dbReference type="Proteomes" id="UP000501690"/>
    </source>
</evidence>
<accession>A0A4D6LP54</accession>
<evidence type="ECO:0000256" key="1">
    <source>
        <dbReference type="SAM" id="SignalP"/>
    </source>
</evidence>
<feature type="chain" id="PRO_5020029409" evidence="1">
    <location>
        <begin position="26"/>
        <end position="147"/>
    </location>
</feature>
<dbReference type="EMBL" id="CP039348">
    <property type="protein sequence ID" value="QCD90712.1"/>
    <property type="molecule type" value="Genomic_DNA"/>
</dbReference>
<gene>
    <name evidence="2" type="ORF">DEO72_LG4g1670</name>
</gene>
<dbReference type="Proteomes" id="UP000501690">
    <property type="component" value="Linkage Group LG4"/>
</dbReference>
<reference evidence="2 3" key="1">
    <citation type="submission" date="2019-04" db="EMBL/GenBank/DDBJ databases">
        <title>An improved genome assembly and genetic linkage map for asparagus bean, Vigna unguiculata ssp. sesquipedialis.</title>
        <authorList>
            <person name="Xia Q."/>
            <person name="Zhang R."/>
            <person name="Dong Y."/>
        </authorList>
    </citation>
    <scope>NUCLEOTIDE SEQUENCE [LARGE SCALE GENOMIC DNA]</scope>
    <source>
        <tissue evidence="2">Leaf</tissue>
    </source>
</reference>
<organism evidence="2 3">
    <name type="scientific">Vigna unguiculata</name>
    <name type="common">Cowpea</name>
    <dbReference type="NCBI Taxonomy" id="3917"/>
    <lineage>
        <taxon>Eukaryota</taxon>
        <taxon>Viridiplantae</taxon>
        <taxon>Streptophyta</taxon>
        <taxon>Embryophyta</taxon>
        <taxon>Tracheophyta</taxon>
        <taxon>Spermatophyta</taxon>
        <taxon>Magnoliopsida</taxon>
        <taxon>eudicotyledons</taxon>
        <taxon>Gunneridae</taxon>
        <taxon>Pentapetalae</taxon>
        <taxon>rosids</taxon>
        <taxon>fabids</taxon>
        <taxon>Fabales</taxon>
        <taxon>Fabaceae</taxon>
        <taxon>Papilionoideae</taxon>
        <taxon>50 kb inversion clade</taxon>
        <taxon>NPAAA clade</taxon>
        <taxon>indigoferoid/millettioid clade</taxon>
        <taxon>Phaseoleae</taxon>
        <taxon>Vigna</taxon>
    </lineage>
</organism>
<proteinExistence type="predicted"/>
<feature type="signal peptide" evidence="1">
    <location>
        <begin position="1"/>
        <end position="25"/>
    </location>
</feature>
<keyword evidence="1" id="KW-0732">Signal</keyword>
<name>A0A4D6LP54_VIGUN</name>
<protein>
    <submittedName>
        <fullName evidence="2">Uncharacterized protein</fullName>
    </submittedName>
</protein>
<evidence type="ECO:0000313" key="2">
    <source>
        <dbReference type="EMBL" id="QCD90712.1"/>
    </source>
</evidence>
<sequence>MFGVGTGMAPVSGVVLKLGWHWCCGVVLCCVEVEELVEVAGAGGCRRSCVSATLVEAWSVSSKNGEWSFRFEKNVHEEVGWGSAGFSVDYIATQAVSEYNESLYQIALELWCVIVECMEGEEDEVVWGVVVDKKGDHALSYGVVVVP</sequence>